<gene>
    <name evidence="1" type="ORF">DH2020_016633</name>
</gene>
<dbReference type="Proteomes" id="UP001318860">
    <property type="component" value="Unassembled WGS sequence"/>
</dbReference>
<organism evidence="1 2">
    <name type="scientific">Rehmannia glutinosa</name>
    <name type="common">Chinese foxglove</name>
    <dbReference type="NCBI Taxonomy" id="99300"/>
    <lineage>
        <taxon>Eukaryota</taxon>
        <taxon>Viridiplantae</taxon>
        <taxon>Streptophyta</taxon>
        <taxon>Embryophyta</taxon>
        <taxon>Tracheophyta</taxon>
        <taxon>Spermatophyta</taxon>
        <taxon>Magnoliopsida</taxon>
        <taxon>eudicotyledons</taxon>
        <taxon>Gunneridae</taxon>
        <taxon>Pentapetalae</taxon>
        <taxon>asterids</taxon>
        <taxon>lamiids</taxon>
        <taxon>Lamiales</taxon>
        <taxon>Orobanchaceae</taxon>
        <taxon>Rehmannieae</taxon>
        <taxon>Rehmannia</taxon>
    </lineage>
</organism>
<name>A0ABR0WNK1_REHGL</name>
<protein>
    <recommendedName>
        <fullName evidence="3">Inactive purple acid phosphatase 16</fullName>
    </recommendedName>
</protein>
<comment type="caution">
    <text evidence="1">The sequence shown here is derived from an EMBL/GenBank/DDBJ whole genome shotgun (WGS) entry which is preliminary data.</text>
</comment>
<dbReference type="PANTHER" id="PTHR32440">
    <property type="entry name" value="PHOSPHATASE DCR2-RELATED-RELATED"/>
    <property type="match status" value="1"/>
</dbReference>
<dbReference type="EMBL" id="JABTTQ020000009">
    <property type="protein sequence ID" value="KAK6149108.1"/>
    <property type="molecule type" value="Genomic_DNA"/>
</dbReference>
<accession>A0ABR0WNK1</accession>
<keyword evidence="2" id="KW-1185">Reference proteome</keyword>
<dbReference type="SUPFAM" id="SSF56300">
    <property type="entry name" value="Metallo-dependent phosphatases"/>
    <property type="match status" value="1"/>
</dbReference>
<reference evidence="1 2" key="1">
    <citation type="journal article" date="2021" name="Comput. Struct. Biotechnol. J.">
        <title>De novo genome assembly of the potent medicinal plant Rehmannia glutinosa using nanopore technology.</title>
        <authorList>
            <person name="Ma L."/>
            <person name="Dong C."/>
            <person name="Song C."/>
            <person name="Wang X."/>
            <person name="Zheng X."/>
            <person name="Niu Y."/>
            <person name="Chen S."/>
            <person name="Feng W."/>
        </authorList>
    </citation>
    <scope>NUCLEOTIDE SEQUENCE [LARGE SCALE GENOMIC DNA]</scope>
    <source>
        <strain evidence="1">DH-2019</strain>
    </source>
</reference>
<sequence>MIKNASFYWDQAVSPPRDRGIPWSSIFGNHDDAPFEWPIEWFSQSGIPQLHCPAANASFASAGECSFRGTTRLELMKSEIEQNTLSHSKDGPQNLWPSVSNYVLKLSSSSNSQAAVVYMYFFDSGGGSYPEVISDAQVKWFQQKSEEVNPDSRRCVGSIFSEDVAAQEAEMGIMKVIEKRASVKAVFVGHNHGLDWCCPYKKLWLCFARHTGYGGYGNWARGARILEINEKPFSLKSWIRMEDGHLHSEVLLSS</sequence>
<evidence type="ECO:0000313" key="1">
    <source>
        <dbReference type="EMBL" id="KAK6149108.1"/>
    </source>
</evidence>
<dbReference type="PANTHER" id="PTHR32440:SF11">
    <property type="entry name" value="METALLOPHOSPHOESTERASE DOMAIN-CONTAINING PROTEIN"/>
    <property type="match status" value="1"/>
</dbReference>
<evidence type="ECO:0008006" key="3">
    <source>
        <dbReference type="Google" id="ProtNLM"/>
    </source>
</evidence>
<dbReference type="InterPro" id="IPR029052">
    <property type="entry name" value="Metallo-depent_PP-like"/>
</dbReference>
<evidence type="ECO:0000313" key="2">
    <source>
        <dbReference type="Proteomes" id="UP001318860"/>
    </source>
</evidence>
<proteinExistence type="predicted"/>